<evidence type="ECO:0000256" key="5">
    <source>
        <dbReference type="HAMAP-Rule" id="MF_01536"/>
    </source>
</evidence>
<evidence type="ECO:0000313" key="7">
    <source>
        <dbReference type="Proteomes" id="UP000187550"/>
    </source>
</evidence>
<dbReference type="OrthoDB" id="2365314at2"/>
<feature type="transmembrane region" description="Helical" evidence="5">
    <location>
        <begin position="12"/>
        <end position="29"/>
    </location>
</feature>
<dbReference type="HAMAP" id="MF_01536">
    <property type="entry name" value="UPF0344"/>
    <property type="match status" value="1"/>
</dbReference>
<keyword evidence="7" id="KW-1185">Reference proteome</keyword>
<keyword evidence="1 5" id="KW-1003">Cell membrane</keyword>
<keyword evidence="3 5" id="KW-1133">Transmembrane helix</keyword>
<evidence type="ECO:0000256" key="3">
    <source>
        <dbReference type="ARBA" id="ARBA00022989"/>
    </source>
</evidence>
<dbReference type="InterPro" id="IPR010899">
    <property type="entry name" value="UPF0344"/>
</dbReference>
<dbReference type="Proteomes" id="UP000187550">
    <property type="component" value="Unassembled WGS sequence"/>
</dbReference>
<dbReference type="Pfam" id="PF07457">
    <property type="entry name" value="DUF1516"/>
    <property type="match status" value="1"/>
</dbReference>
<feature type="transmembrane region" description="Helical" evidence="5">
    <location>
        <begin position="41"/>
        <end position="60"/>
    </location>
</feature>
<dbReference type="EMBL" id="FTPL01000001">
    <property type="protein sequence ID" value="SIT68975.1"/>
    <property type="molecule type" value="Genomic_DNA"/>
</dbReference>
<dbReference type="GO" id="GO:0005886">
    <property type="term" value="C:plasma membrane"/>
    <property type="evidence" value="ECO:0007669"/>
    <property type="project" value="UniProtKB-SubCell"/>
</dbReference>
<accession>A0A1U7PLZ6</accession>
<proteinExistence type="inferred from homology"/>
<reference evidence="7" key="1">
    <citation type="submission" date="2017-01" db="EMBL/GenBank/DDBJ databases">
        <authorList>
            <person name="Varghese N."/>
            <person name="Submissions S."/>
        </authorList>
    </citation>
    <scope>NUCLEOTIDE SEQUENCE [LARGE SCALE GENOMIC DNA]</scope>
    <source>
        <strain evidence="7">MNA4</strain>
    </source>
</reference>
<sequence length="123" mass="14108">MGVFTDTTHLHIFTWVVGIILFLIAAVMAKGTKGRKIVHMILRLFYILIIVSGAFLFFKWSSSDAMLYGIKFLMGILTIGFMEMTLVRQNKNKPVTVMWVLFFISLLVTMFLGFKLPVGMKFF</sequence>
<protein>
    <recommendedName>
        <fullName evidence="5">UPF0344 protein SAMN05428946_0431</fullName>
    </recommendedName>
</protein>
<evidence type="ECO:0000256" key="1">
    <source>
        <dbReference type="ARBA" id="ARBA00022475"/>
    </source>
</evidence>
<keyword evidence="4 5" id="KW-0472">Membrane</keyword>
<dbReference type="AlphaFoldDB" id="A0A1U7PLZ6"/>
<comment type="subcellular location">
    <subcellularLocation>
        <location evidence="5">Cell membrane</location>
        <topology evidence="5">Multi-pass membrane protein</topology>
    </subcellularLocation>
</comment>
<evidence type="ECO:0000313" key="6">
    <source>
        <dbReference type="EMBL" id="SIT68975.1"/>
    </source>
</evidence>
<evidence type="ECO:0000256" key="2">
    <source>
        <dbReference type="ARBA" id="ARBA00022692"/>
    </source>
</evidence>
<feature type="transmembrane region" description="Helical" evidence="5">
    <location>
        <begin position="66"/>
        <end position="84"/>
    </location>
</feature>
<gene>
    <name evidence="6" type="ORF">SAMN05428946_0431</name>
</gene>
<dbReference type="STRING" id="550447.SAMN05428946_0431"/>
<evidence type="ECO:0000256" key="4">
    <source>
        <dbReference type="ARBA" id="ARBA00023136"/>
    </source>
</evidence>
<name>A0A1U7PLZ6_9BACI</name>
<organism evidence="6 7">
    <name type="scientific">Edaphobacillus lindanitolerans</name>
    <dbReference type="NCBI Taxonomy" id="550447"/>
    <lineage>
        <taxon>Bacteria</taxon>
        <taxon>Bacillati</taxon>
        <taxon>Bacillota</taxon>
        <taxon>Bacilli</taxon>
        <taxon>Bacillales</taxon>
        <taxon>Bacillaceae</taxon>
        <taxon>Edaphobacillus</taxon>
    </lineage>
</organism>
<comment type="similarity">
    <text evidence="5">Belongs to the UPF0344 family.</text>
</comment>
<feature type="transmembrane region" description="Helical" evidence="5">
    <location>
        <begin position="96"/>
        <end position="114"/>
    </location>
</feature>
<keyword evidence="2 5" id="KW-0812">Transmembrane</keyword>
<dbReference type="RefSeq" id="WP_076756718.1">
    <property type="nucleotide sequence ID" value="NZ_FTPL01000001.1"/>
</dbReference>